<keyword evidence="3" id="KW-1185">Reference proteome</keyword>
<organism evidence="2 3">
    <name type="scientific">Desulforamulus hydrothermalis Lam5 = DSM 18033</name>
    <dbReference type="NCBI Taxonomy" id="1121428"/>
    <lineage>
        <taxon>Bacteria</taxon>
        <taxon>Bacillati</taxon>
        <taxon>Bacillota</taxon>
        <taxon>Clostridia</taxon>
        <taxon>Eubacteriales</taxon>
        <taxon>Peptococcaceae</taxon>
        <taxon>Desulforamulus</taxon>
    </lineage>
</organism>
<accession>K8E073</accession>
<dbReference type="RefSeq" id="WP_008412538.1">
    <property type="nucleotide sequence ID" value="NZ_CAOS01000013.1"/>
</dbReference>
<gene>
    <name evidence="2" type="ORF">DESHY_60044</name>
</gene>
<keyword evidence="1" id="KW-1133">Transmembrane helix</keyword>
<keyword evidence="1" id="KW-0812">Transmembrane</keyword>
<dbReference type="EMBL" id="CAOS01000013">
    <property type="protein sequence ID" value="CCO08872.1"/>
    <property type="molecule type" value="Genomic_DNA"/>
</dbReference>
<comment type="caution">
    <text evidence="2">The sequence shown here is derived from an EMBL/GenBank/DDBJ whole genome shotgun (WGS) entry which is preliminary data.</text>
</comment>
<dbReference type="NCBIfam" id="TIGR02532">
    <property type="entry name" value="IV_pilin_GFxxxE"/>
    <property type="match status" value="1"/>
</dbReference>
<evidence type="ECO:0008006" key="4">
    <source>
        <dbReference type="Google" id="ProtNLM"/>
    </source>
</evidence>
<dbReference type="AlphaFoldDB" id="K8E073"/>
<name>K8E073_9FIRM</name>
<protein>
    <recommendedName>
        <fullName evidence="4">Prepilin-type N-terminal cleavage/methylation domain-containing protein</fullName>
    </recommendedName>
</protein>
<proteinExistence type="predicted"/>
<sequence>MPQFVHGKSKTVSPGKPLQEQGFTLVEVLVATVILTLVVNAAAALLMTGLTSYLRYSEESDVRSQLRIGMNRLERELREARWLTTTTDTHVLKFRMPKPMTDSNPAMPTLYARDKIIAYYVKDGDLLRKIYDIPSGFDGQVPNRGEPLYHPNEGVNTVARNIQSLKLTYLPAETPDNSYKTMVIITLEGKGRLTRPPLLTSAVQLRSPKDW</sequence>
<feature type="transmembrane region" description="Helical" evidence="1">
    <location>
        <begin position="28"/>
        <end position="54"/>
    </location>
</feature>
<dbReference type="Proteomes" id="UP000009315">
    <property type="component" value="Unassembled WGS sequence"/>
</dbReference>
<keyword evidence="1" id="KW-0472">Membrane</keyword>
<evidence type="ECO:0000313" key="3">
    <source>
        <dbReference type="Proteomes" id="UP000009315"/>
    </source>
</evidence>
<reference evidence="2 3" key="1">
    <citation type="journal article" date="2013" name="Genome Announc.">
        <title>Genome Sequence of the Sulfate-Reducing Bacterium Desulfotomaculum hydrothermale Lam5(T).</title>
        <authorList>
            <person name="Amin O."/>
            <person name="Fardeau M.L."/>
            <person name="Valette O."/>
            <person name="Hirschler-Rea A."/>
            <person name="Barbe V."/>
            <person name="Medigue C."/>
            <person name="Vacherie B."/>
            <person name="Ollivier B."/>
            <person name="Bertin P.N."/>
            <person name="Dolla A."/>
        </authorList>
    </citation>
    <scope>NUCLEOTIDE SEQUENCE [LARGE SCALE GENOMIC DNA]</scope>
    <source>
        <strain evidence="3">Lam5 / DSM 18033</strain>
    </source>
</reference>
<dbReference type="STRING" id="1121428.DESHY_60044"/>
<dbReference type="Pfam" id="PF07963">
    <property type="entry name" value="N_methyl"/>
    <property type="match status" value="1"/>
</dbReference>
<dbReference type="InterPro" id="IPR012902">
    <property type="entry name" value="N_methyl_site"/>
</dbReference>
<dbReference type="OrthoDB" id="1786582at2"/>
<evidence type="ECO:0000313" key="2">
    <source>
        <dbReference type="EMBL" id="CCO08872.1"/>
    </source>
</evidence>
<dbReference type="eggNOG" id="COG4966">
    <property type="taxonomic scope" value="Bacteria"/>
</dbReference>
<evidence type="ECO:0000256" key="1">
    <source>
        <dbReference type="SAM" id="Phobius"/>
    </source>
</evidence>